<protein>
    <recommendedName>
        <fullName evidence="1">UspA domain-containing protein</fullName>
    </recommendedName>
</protein>
<keyword evidence="3" id="KW-1185">Reference proteome</keyword>
<name>A0A0L6CLH9_9MICO</name>
<dbReference type="InterPro" id="IPR014729">
    <property type="entry name" value="Rossmann-like_a/b/a_fold"/>
</dbReference>
<comment type="caution">
    <text evidence="2">The sequence shown here is derived from an EMBL/GenBank/DDBJ whole genome shotgun (WGS) entry which is preliminary data.</text>
</comment>
<gene>
    <name evidence="2" type="ORF">VV01_18345</name>
</gene>
<dbReference type="InterPro" id="IPR006016">
    <property type="entry name" value="UspA"/>
</dbReference>
<evidence type="ECO:0000313" key="3">
    <source>
        <dbReference type="Proteomes" id="UP000037397"/>
    </source>
</evidence>
<dbReference type="CDD" id="cd00293">
    <property type="entry name" value="USP-like"/>
    <property type="match status" value="1"/>
</dbReference>
<feature type="domain" description="UspA" evidence="1">
    <location>
        <begin position="1"/>
        <end position="142"/>
    </location>
</feature>
<evidence type="ECO:0000313" key="2">
    <source>
        <dbReference type="EMBL" id="KNX38661.1"/>
    </source>
</evidence>
<dbReference type="Proteomes" id="UP000037397">
    <property type="component" value="Unassembled WGS sequence"/>
</dbReference>
<dbReference type="Pfam" id="PF00582">
    <property type="entry name" value="Usp"/>
    <property type="match status" value="1"/>
</dbReference>
<dbReference type="Gene3D" id="3.40.50.620">
    <property type="entry name" value="HUPs"/>
    <property type="match status" value="1"/>
</dbReference>
<reference evidence="3" key="1">
    <citation type="submission" date="2015-03" db="EMBL/GenBank/DDBJ databases">
        <title>Luteipulveratus halotolerans sp. nov., a novel actinobacterium (Dermacoccaceae) from Sarawak, Malaysia.</title>
        <authorList>
            <person name="Juboi H."/>
            <person name="Basik A."/>
            <person name="Shamsul S.S."/>
            <person name="Arnold P."/>
            <person name="Schmitt E.K."/>
            <person name="Sanglier J.-J."/>
            <person name="Yeo T."/>
        </authorList>
    </citation>
    <scope>NUCLEOTIDE SEQUENCE [LARGE SCALE GENOMIC DNA]</scope>
    <source>
        <strain evidence="3">C296001</strain>
    </source>
</reference>
<dbReference type="EMBL" id="LAIR01000002">
    <property type="protein sequence ID" value="KNX38661.1"/>
    <property type="molecule type" value="Genomic_DNA"/>
</dbReference>
<dbReference type="AlphaFoldDB" id="A0A0L6CLH9"/>
<dbReference type="SUPFAM" id="SSF52402">
    <property type="entry name" value="Adenine nucleotide alpha hydrolases-like"/>
    <property type="match status" value="1"/>
</dbReference>
<organism evidence="2 3">
    <name type="scientific">Luteipulveratus halotolerans</name>
    <dbReference type="NCBI Taxonomy" id="1631356"/>
    <lineage>
        <taxon>Bacteria</taxon>
        <taxon>Bacillati</taxon>
        <taxon>Actinomycetota</taxon>
        <taxon>Actinomycetes</taxon>
        <taxon>Micrococcales</taxon>
        <taxon>Dermacoccaceae</taxon>
        <taxon>Luteipulveratus</taxon>
    </lineage>
</organism>
<accession>A0A0L6CLH9</accession>
<evidence type="ECO:0000259" key="1">
    <source>
        <dbReference type="Pfam" id="PF00582"/>
    </source>
</evidence>
<proteinExistence type="predicted"/>
<sequence length="148" mass="16553">MVGFDDHVTSRRALLQAVDLAERLQVHLRVVHVLDAEDVPVDPDSSQWDAERQRHAEQLARDVHELVRLPDRAWSYASATGEVWKALTREAHDLDAWLIVIGQHTHAHTVATAVGRLLRGSWGGSATDTLVHHSRLSVLVVPHHDDEA</sequence>